<dbReference type="Proteomes" id="UP000011668">
    <property type="component" value="Unassembled WGS sequence"/>
</dbReference>
<evidence type="ECO:0000313" key="1">
    <source>
        <dbReference type="EMBL" id="ELU38629.1"/>
    </source>
</evidence>
<organism evidence="1 2">
    <name type="scientific">Thanatephorus cucumeris (strain AG1-IA)</name>
    <name type="common">Rice sheath blight fungus</name>
    <name type="synonym">Rhizoctonia solani</name>
    <dbReference type="NCBI Taxonomy" id="983506"/>
    <lineage>
        <taxon>Eukaryota</taxon>
        <taxon>Fungi</taxon>
        <taxon>Dikarya</taxon>
        <taxon>Basidiomycota</taxon>
        <taxon>Agaricomycotina</taxon>
        <taxon>Agaricomycetes</taxon>
        <taxon>Cantharellales</taxon>
        <taxon>Ceratobasidiaceae</taxon>
        <taxon>Rhizoctonia</taxon>
        <taxon>Rhizoctonia solani AG-1</taxon>
    </lineage>
</organism>
<dbReference type="EMBL" id="AFRT01002116">
    <property type="protein sequence ID" value="ELU38629.1"/>
    <property type="molecule type" value="Genomic_DNA"/>
</dbReference>
<accession>L8WQK7</accession>
<dbReference type="AlphaFoldDB" id="L8WQK7"/>
<keyword evidence="2" id="KW-1185">Reference proteome</keyword>
<proteinExistence type="predicted"/>
<comment type="caution">
    <text evidence="1">The sequence shown here is derived from an EMBL/GenBank/DDBJ whole genome shotgun (WGS) entry which is preliminary data.</text>
</comment>
<sequence>MGAQILHCTRSIHTDFRYQFFHSLIHAEGGILTLILSHHSVMRGPYGAPRRFSAFSVSNPHGSERVELNDCLWLKNEPQTVTLPRPRTKGAQCQLF</sequence>
<dbReference type="HOGENOM" id="CLU_2361178_0_0_1"/>
<protein>
    <submittedName>
        <fullName evidence="1">Uncharacterized protein</fullName>
    </submittedName>
</protein>
<reference evidence="1 2" key="1">
    <citation type="journal article" date="2013" name="Nat. Commun.">
        <title>The evolution and pathogenic mechanisms of the rice sheath blight pathogen.</title>
        <authorList>
            <person name="Zheng A."/>
            <person name="Lin R."/>
            <person name="Xu L."/>
            <person name="Qin P."/>
            <person name="Tang C."/>
            <person name="Ai P."/>
            <person name="Zhang D."/>
            <person name="Liu Y."/>
            <person name="Sun Z."/>
            <person name="Feng H."/>
            <person name="Wang Y."/>
            <person name="Chen Y."/>
            <person name="Liang X."/>
            <person name="Fu R."/>
            <person name="Li Q."/>
            <person name="Zhang J."/>
            <person name="Yu X."/>
            <person name="Xie Z."/>
            <person name="Ding L."/>
            <person name="Guan P."/>
            <person name="Tang J."/>
            <person name="Liang Y."/>
            <person name="Wang S."/>
            <person name="Deng Q."/>
            <person name="Li S."/>
            <person name="Zhu J."/>
            <person name="Wang L."/>
            <person name="Liu H."/>
            <person name="Li P."/>
        </authorList>
    </citation>
    <scope>NUCLEOTIDE SEQUENCE [LARGE SCALE GENOMIC DNA]</scope>
    <source>
        <strain evidence="2">AG-1 IA</strain>
    </source>
</reference>
<gene>
    <name evidence="1" type="ORF">AG1IA_07356</name>
</gene>
<evidence type="ECO:0000313" key="2">
    <source>
        <dbReference type="Proteomes" id="UP000011668"/>
    </source>
</evidence>
<name>L8WQK7_THACA</name>